<name>A0A2N0AHA2_9LEPT</name>
<dbReference type="CDD" id="cd07505">
    <property type="entry name" value="HAD_BPGM-like"/>
    <property type="match status" value="1"/>
</dbReference>
<evidence type="ECO:0000256" key="3">
    <source>
        <dbReference type="ARBA" id="ARBA00022723"/>
    </source>
</evidence>
<evidence type="ECO:0000256" key="4">
    <source>
        <dbReference type="ARBA" id="ARBA00022842"/>
    </source>
</evidence>
<sequence>MNHKGFIFDMDGVVVDNHSFHFKAWMEFSKKYNFPLNSEIYRDTFNGKTNADLFRMIFGDISDKECKLYGDEKESWYQTLYKKEMKPLTGLIEYLYFLKDKKVKIALGTSAPTMNVDFTLDNLSLRHFFDVIVDGTRVEQGKPHPQVYQLCAKELGFEPKECVVFEDSLAGLQSGKSAGCTIIGVATSHTESELKNYVSQIIPNFTSPKVFLL</sequence>
<dbReference type="InterPro" id="IPR006439">
    <property type="entry name" value="HAD-SF_hydro_IA"/>
</dbReference>
<dbReference type="RefSeq" id="WP_100743588.1">
    <property type="nucleotide sequence ID" value="NZ_NPDW01000002.1"/>
</dbReference>
<dbReference type="SFLD" id="SFLDS00003">
    <property type="entry name" value="Haloacid_Dehalogenase"/>
    <property type="match status" value="1"/>
</dbReference>
<protein>
    <submittedName>
        <fullName evidence="6">Phosphatase</fullName>
    </submittedName>
</protein>
<dbReference type="GO" id="GO:0046872">
    <property type="term" value="F:metal ion binding"/>
    <property type="evidence" value="ECO:0007669"/>
    <property type="project" value="UniProtKB-KW"/>
</dbReference>
<dbReference type="SUPFAM" id="SSF56784">
    <property type="entry name" value="HAD-like"/>
    <property type="match status" value="1"/>
</dbReference>
<dbReference type="PANTHER" id="PTHR46193:SF18">
    <property type="entry name" value="HEXITOL PHOSPHATASE B"/>
    <property type="match status" value="1"/>
</dbReference>
<dbReference type="Gene3D" id="3.40.50.1000">
    <property type="entry name" value="HAD superfamily/HAD-like"/>
    <property type="match status" value="1"/>
</dbReference>
<keyword evidence="7" id="KW-1185">Reference proteome</keyword>
<comment type="cofactor">
    <cofactor evidence="1">
        <name>Mg(2+)</name>
        <dbReference type="ChEBI" id="CHEBI:18420"/>
    </cofactor>
</comment>
<evidence type="ECO:0000313" key="7">
    <source>
        <dbReference type="Proteomes" id="UP000232145"/>
    </source>
</evidence>
<dbReference type="Pfam" id="PF13419">
    <property type="entry name" value="HAD_2"/>
    <property type="match status" value="1"/>
</dbReference>
<dbReference type="GO" id="GO:0003824">
    <property type="term" value="F:catalytic activity"/>
    <property type="evidence" value="ECO:0007669"/>
    <property type="project" value="UniProtKB-ARBA"/>
</dbReference>
<comment type="similarity">
    <text evidence="2">Belongs to the HAD-like hydrolase superfamily. CbbY/CbbZ/Gph/YieH family.</text>
</comment>
<dbReference type="AlphaFoldDB" id="A0A2N0AHA2"/>
<evidence type="ECO:0000256" key="5">
    <source>
        <dbReference type="ARBA" id="ARBA00023277"/>
    </source>
</evidence>
<evidence type="ECO:0000256" key="2">
    <source>
        <dbReference type="ARBA" id="ARBA00006171"/>
    </source>
</evidence>
<dbReference type="InterPro" id="IPR023214">
    <property type="entry name" value="HAD_sf"/>
</dbReference>
<dbReference type="PRINTS" id="PR00413">
    <property type="entry name" value="HADHALOGNASE"/>
</dbReference>
<evidence type="ECO:0000313" key="6">
    <source>
        <dbReference type="EMBL" id="PJZ83623.1"/>
    </source>
</evidence>
<dbReference type="Proteomes" id="UP000232145">
    <property type="component" value="Unassembled WGS sequence"/>
</dbReference>
<dbReference type="EMBL" id="NPDX01000005">
    <property type="protein sequence ID" value="PJZ83623.1"/>
    <property type="molecule type" value="Genomic_DNA"/>
</dbReference>
<comment type="caution">
    <text evidence="6">The sequence shown here is derived from an EMBL/GenBank/DDBJ whole genome shotgun (WGS) entry which is preliminary data.</text>
</comment>
<keyword evidence="5" id="KW-0119">Carbohydrate metabolism</keyword>
<dbReference type="PANTHER" id="PTHR46193">
    <property type="entry name" value="6-PHOSPHOGLUCONATE PHOSPHATASE"/>
    <property type="match status" value="1"/>
</dbReference>
<dbReference type="InterPro" id="IPR051600">
    <property type="entry name" value="Beta-PGM-like"/>
</dbReference>
<dbReference type="InterPro" id="IPR023198">
    <property type="entry name" value="PGP-like_dom2"/>
</dbReference>
<dbReference type="InterPro" id="IPR041492">
    <property type="entry name" value="HAD_2"/>
</dbReference>
<proteinExistence type="inferred from homology"/>
<evidence type="ECO:0000256" key="1">
    <source>
        <dbReference type="ARBA" id="ARBA00001946"/>
    </source>
</evidence>
<dbReference type="Gene3D" id="1.10.150.240">
    <property type="entry name" value="Putative phosphatase, domain 2"/>
    <property type="match status" value="1"/>
</dbReference>
<reference evidence="6 7" key="1">
    <citation type="submission" date="2017-07" db="EMBL/GenBank/DDBJ databases">
        <title>Leptospira spp. isolated from tropical soils.</title>
        <authorList>
            <person name="Thibeaux R."/>
            <person name="Iraola G."/>
            <person name="Ferres I."/>
            <person name="Bierque E."/>
            <person name="Girault D."/>
            <person name="Soupe-Gilbert M.-E."/>
            <person name="Picardeau M."/>
            <person name="Goarant C."/>
        </authorList>
    </citation>
    <scope>NUCLEOTIDE SEQUENCE [LARGE SCALE GENOMIC DNA]</scope>
    <source>
        <strain evidence="6 7">FH2-B-A1</strain>
    </source>
</reference>
<dbReference type="SFLD" id="SFLDG01135">
    <property type="entry name" value="C1.5.6:_HAD__Beta-PGM__Phospha"/>
    <property type="match status" value="1"/>
</dbReference>
<dbReference type="NCBIfam" id="TIGR01509">
    <property type="entry name" value="HAD-SF-IA-v3"/>
    <property type="match status" value="1"/>
</dbReference>
<keyword evidence="3" id="KW-0479">Metal-binding</keyword>
<accession>A0A2N0AHA2</accession>
<keyword evidence="4" id="KW-0460">Magnesium</keyword>
<organism evidence="6 7">
    <name type="scientific">Leptospira harrisiae</name>
    <dbReference type="NCBI Taxonomy" id="2023189"/>
    <lineage>
        <taxon>Bacteria</taxon>
        <taxon>Pseudomonadati</taxon>
        <taxon>Spirochaetota</taxon>
        <taxon>Spirochaetia</taxon>
        <taxon>Leptospirales</taxon>
        <taxon>Leptospiraceae</taxon>
        <taxon>Leptospira</taxon>
    </lineage>
</organism>
<dbReference type="InterPro" id="IPR036412">
    <property type="entry name" value="HAD-like_sf"/>
</dbReference>
<gene>
    <name evidence="6" type="ORF">CH364_15625</name>
</gene>
<dbReference type="SFLD" id="SFLDG01129">
    <property type="entry name" value="C1.5:_HAD__Beta-PGM__Phosphata"/>
    <property type="match status" value="1"/>
</dbReference>
<dbReference type="OrthoDB" id="9797743at2"/>